<evidence type="ECO:0000256" key="4">
    <source>
        <dbReference type="ARBA" id="ARBA00023136"/>
    </source>
</evidence>
<dbReference type="GO" id="GO:0055085">
    <property type="term" value="P:transmembrane transport"/>
    <property type="evidence" value="ECO:0007669"/>
    <property type="project" value="InterPro"/>
</dbReference>
<feature type="transmembrane region" description="Helical" evidence="5">
    <location>
        <begin position="103"/>
        <end position="129"/>
    </location>
</feature>
<feature type="domain" description="Mechanosensitive ion channel MscS" evidence="6">
    <location>
        <begin position="202"/>
        <end position="267"/>
    </location>
</feature>
<keyword evidence="3 5" id="KW-1133">Transmembrane helix</keyword>
<evidence type="ECO:0000256" key="3">
    <source>
        <dbReference type="ARBA" id="ARBA00022989"/>
    </source>
</evidence>
<dbReference type="InterPro" id="IPR006685">
    <property type="entry name" value="MscS_channel_2nd"/>
</dbReference>
<feature type="transmembrane region" description="Helical" evidence="5">
    <location>
        <begin position="179"/>
        <end position="198"/>
    </location>
</feature>
<dbReference type="SUPFAM" id="SSF50182">
    <property type="entry name" value="Sm-like ribonucleoproteins"/>
    <property type="match status" value="1"/>
</dbReference>
<organism evidence="7 8">
    <name type="scientific">Rhizophagus irregularis (strain DAOM 197198w)</name>
    <name type="common">Glomus intraradices</name>
    <dbReference type="NCBI Taxonomy" id="1432141"/>
    <lineage>
        <taxon>Eukaryota</taxon>
        <taxon>Fungi</taxon>
        <taxon>Fungi incertae sedis</taxon>
        <taxon>Mucoromycota</taxon>
        <taxon>Glomeromycotina</taxon>
        <taxon>Glomeromycetes</taxon>
        <taxon>Glomerales</taxon>
        <taxon>Glomeraceae</taxon>
        <taxon>Rhizophagus</taxon>
    </lineage>
</organism>
<feature type="transmembrane region" description="Helical" evidence="5">
    <location>
        <begin position="150"/>
        <end position="173"/>
    </location>
</feature>
<feature type="transmembrane region" description="Helical" evidence="5">
    <location>
        <begin position="28"/>
        <end position="51"/>
    </location>
</feature>
<comment type="caution">
    <text evidence="7">The sequence shown here is derived from an EMBL/GenBank/DDBJ whole genome shotgun (WGS) entry which is preliminary data.</text>
</comment>
<dbReference type="Gene3D" id="1.10.287.1260">
    <property type="match status" value="1"/>
</dbReference>
<keyword evidence="8" id="KW-1185">Reference proteome</keyword>
<evidence type="ECO:0000313" key="8">
    <source>
        <dbReference type="Proteomes" id="UP000022910"/>
    </source>
</evidence>
<evidence type="ECO:0000256" key="2">
    <source>
        <dbReference type="ARBA" id="ARBA00022692"/>
    </source>
</evidence>
<dbReference type="OMA" id="MPVSYFT"/>
<dbReference type="InterPro" id="IPR010920">
    <property type="entry name" value="LSM_dom_sf"/>
</dbReference>
<dbReference type="Gene3D" id="2.30.30.60">
    <property type="match status" value="1"/>
</dbReference>
<comment type="subcellular location">
    <subcellularLocation>
        <location evidence="1">Membrane</location>
    </subcellularLocation>
</comment>
<dbReference type="EMBL" id="JEMT01014701">
    <property type="protein sequence ID" value="EXX73396.1"/>
    <property type="molecule type" value="Genomic_DNA"/>
</dbReference>
<dbReference type="GO" id="GO:0016020">
    <property type="term" value="C:membrane"/>
    <property type="evidence" value="ECO:0007669"/>
    <property type="project" value="UniProtKB-SubCell"/>
</dbReference>
<sequence length="403" mass="45389">MATPETYNGSLPNNNTNVLTFSNGNRTIPLVIIGGIAIGSMLVHLFITFILKQIAKKTGWAFDKEVVKHCALPSFFIFPLISVLVTLSFIPDIDIAIMDPIRHAFEILLIIFTSWSAVGFTKAASVAISQNNDYIKSTNSLQSRKLHTQLIVATRIIYGMIFWVAAAAILLTFPRAWEIGVSILASASVAALLVGFAAKPSMENLIASLQIALTQPLLLDDYIVIDGYQGVVEEIEAQFIVVRTYDQRRIIIPLSRIINGTFENWTKTEENIGIYFDFFVDFGVPLEDLKQYFMNSILKKSKNWDHRNGSLSIEECKEDCLKLRAFMTASNVKLAHELKNEVCEKLMDYVITTLPEYLPRSRGQTVEKRSGIDSMGRIVTKMEEASLENNINEKKHHIFQEKE</sequence>
<feature type="transmembrane region" description="Helical" evidence="5">
    <location>
        <begin position="72"/>
        <end position="91"/>
    </location>
</feature>
<evidence type="ECO:0000259" key="6">
    <source>
        <dbReference type="Pfam" id="PF00924"/>
    </source>
</evidence>
<gene>
    <name evidence="7" type="ORF">RirG_060690</name>
</gene>
<reference evidence="7 8" key="1">
    <citation type="submission" date="2014-02" db="EMBL/GenBank/DDBJ databases">
        <title>Single nucleus genome sequencing reveals high similarity among nuclei of an endomycorrhizal fungus.</title>
        <authorList>
            <person name="Lin K."/>
            <person name="Geurts R."/>
            <person name="Zhang Z."/>
            <person name="Limpens E."/>
            <person name="Saunders D.G."/>
            <person name="Mu D."/>
            <person name="Pang E."/>
            <person name="Cao H."/>
            <person name="Cha H."/>
            <person name="Lin T."/>
            <person name="Zhou Q."/>
            <person name="Shang Y."/>
            <person name="Li Y."/>
            <person name="Ivanov S."/>
            <person name="Sharma T."/>
            <person name="Velzen R.V."/>
            <person name="Ruijter N.D."/>
            <person name="Aanen D.K."/>
            <person name="Win J."/>
            <person name="Kamoun S."/>
            <person name="Bisseling T."/>
            <person name="Huang S."/>
        </authorList>
    </citation>
    <scope>NUCLEOTIDE SEQUENCE [LARGE SCALE GENOMIC DNA]</scope>
    <source>
        <strain evidence="8">DAOM197198w</strain>
    </source>
</reference>
<evidence type="ECO:0000256" key="1">
    <source>
        <dbReference type="ARBA" id="ARBA00004370"/>
    </source>
</evidence>
<dbReference type="HOGENOM" id="CLU_021080_0_0_1"/>
<evidence type="ECO:0000313" key="7">
    <source>
        <dbReference type="EMBL" id="EXX73396.1"/>
    </source>
</evidence>
<keyword evidence="4 5" id="KW-0472">Membrane</keyword>
<dbReference type="PANTHER" id="PTHR30566">
    <property type="entry name" value="YNAI-RELATED MECHANOSENSITIVE ION CHANNEL"/>
    <property type="match status" value="1"/>
</dbReference>
<dbReference type="Pfam" id="PF00924">
    <property type="entry name" value="MS_channel_2nd"/>
    <property type="match status" value="1"/>
</dbReference>
<proteinExistence type="predicted"/>
<dbReference type="OrthoDB" id="2114051at2759"/>
<dbReference type="InterPro" id="IPR023408">
    <property type="entry name" value="MscS_beta-dom_sf"/>
</dbReference>
<accession>A0A015LL24</accession>
<dbReference type="PANTHER" id="PTHR30566:SF25">
    <property type="entry name" value="INNER MEMBRANE PROTEIN"/>
    <property type="match status" value="1"/>
</dbReference>
<keyword evidence="2 5" id="KW-0812">Transmembrane</keyword>
<protein>
    <recommendedName>
        <fullName evidence="6">Mechanosensitive ion channel MscS domain-containing protein</fullName>
    </recommendedName>
</protein>
<dbReference type="AlphaFoldDB" id="A0A015LL24"/>
<dbReference type="Proteomes" id="UP000022910">
    <property type="component" value="Unassembled WGS sequence"/>
</dbReference>
<evidence type="ECO:0000256" key="5">
    <source>
        <dbReference type="SAM" id="Phobius"/>
    </source>
</evidence>
<name>A0A015LL24_RHIIW</name>